<evidence type="ECO:0000256" key="1">
    <source>
        <dbReference type="ARBA" id="ARBA00010617"/>
    </source>
</evidence>
<dbReference type="InterPro" id="IPR002397">
    <property type="entry name" value="Cyt_P450_B"/>
</dbReference>
<dbReference type="InterPro" id="IPR036396">
    <property type="entry name" value="Cyt_P450_sf"/>
</dbReference>
<dbReference type="EMBL" id="AP018823">
    <property type="protein sequence ID" value="BBF84966.1"/>
    <property type="molecule type" value="Genomic_DNA"/>
</dbReference>
<dbReference type="SUPFAM" id="SSF48264">
    <property type="entry name" value="Cytochrome P450"/>
    <property type="match status" value="1"/>
</dbReference>
<dbReference type="PRINTS" id="PR00359">
    <property type="entry name" value="BP450"/>
</dbReference>
<dbReference type="GO" id="GO:0004497">
    <property type="term" value="F:monooxygenase activity"/>
    <property type="evidence" value="ECO:0007669"/>
    <property type="project" value="InterPro"/>
</dbReference>
<organism evidence="2 3">
    <name type="scientific">Aquitalea magnusonii</name>
    <dbReference type="NCBI Taxonomy" id="332411"/>
    <lineage>
        <taxon>Bacteria</taxon>
        <taxon>Pseudomonadati</taxon>
        <taxon>Pseudomonadota</taxon>
        <taxon>Betaproteobacteria</taxon>
        <taxon>Neisseriales</taxon>
        <taxon>Chromobacteriaceae</taxon>
        <taxon>Aquitalea</taxon>
    </lineage>
</organism>
<dbReference type="GO" id="GO:0020037">
    <property type="term" value="F:heme binding"/>
    <property type="evidence" value="ECO:0007669"/>
    <property type="project" value="InterPro"/>
</dbReference>
<dbReference type="GO" id="GO:0005506">
    <property type="term" value="F:iron ion binding"/>
    <property type="evidence" value="ECO:0007669"/>
    <property type="project" value="InterPro"/>
</dbReference>
<reference evidence="2 3" key="2">
    <citation type="journal article" date="2017" name="Genome Announc.">
        <title>Draft genome sequence of Aquitalea magnusonii strain H3, a plant growth-promoting bacterium of duckweed Lemna minor.</title>
        <authorList>
            <person name="Ishizawa H."/>
            <person name="Kuroda M."/>
            <person name="Ike M."/>
        </authorList>
    </citation>
    <scope>NUCLEOTIDE SEQUENCE [LARGE SCALE GENOMIC DNA]</scope>
    <source>
        <strain evidence="2 3">H3</strain>
    </source>
</reference>
<reference evidence="3" key="3">
    <citation type="journal article" date="2017" name="Plant Physiol. Biochem.">
        <title>Differential oxidative and antioxidative response of duckweed Lemna minor toward plant growth promoting/inhibiting bacteria.</title>
        <authorList>
            <person name="Ishizawa H."/>
            <person name="Kuroda M."/>
            <person name="Morikawa M."/>
            <person name="Ike M."/>
        </authorList>
    </citation>
    <scope>NUCLEOTIDE SEQUENCE [LARGE SCALE GENOMIC DNA]</scope>
    <source>
        <strain evidence="3">H3</strain>
    </source>
</reference>
<accession>A0A3G9GHG8</accession>
<dbReference type="PANTHER" id="PTHR46696:SF1">
    <property type="entry name" value="CYTOCHROME P450 YJIB-RELATED"/>
    <property type="match status" value="1"/>
</dbReference>
<name>A0A3G9GHG8_9NEIS</name>
<dbReference type="Proteomes" id="UP000198290">
    <property type="component" value="Chromosome"/>
</dbReference>
<dbReference type="AlphaFoldDB" id="A0A3G9GHG8"/>
<protein>
    <submittedName>
        <fullName evidence="2">Putative cytochrome p450 oxidoreductase</fullName>
    </submittedName>
</protein>
<dbReference type="Gene3D" id="1.10.630.10">
    <property type="entry name" value="Cytochrome P450"/>
    <property type="match status" value="2"/>
</dbReference>
<dbReference type="InterPro" id="IPR017972">
    <property type="entry name" value="Cyt_P450_CS"/>
</dbReference>
<dbReference type="CDD" id="cd11036">
    <property type="entry name" value="AknT-like"/>
    <property type="match status" value="1"/>
</dbReference>
<gene>
    <name evidence="2" type="ORF">DLM_1342</name>
</gene>
<reference evidence="3" key="1">
    <citation type="journal article" date="2017" name="Biotechnol. Biofuels">
        <title>Evaluation of environmental bacterial communities as a factor affecting the growth of duckweed Lemna minor.</title>
        <authorList>
            <person name="Ishizawa H."/>
            <person name="Kuroda M."/>
            <person name="Morikawa M."/>
            <person name="Ike M."/>
        </authorList>
    </citation>
    <scope>NUCLEOTIDE SEQUENCE [LARGE SCALE GENOMIC DNA]</scope>
    <source>
        <strain evidence="3">H3</strain>
    </source>
</reference>
<dbReference type="PROSITE" id="PS00086">
    <property type="entry name" value="CYTOCHROME_P450"/>
    <property type="match status" value="1"/>
</dbReference>
<dbReference type="GO" id="GO:0016705">
    <property type="term" value="F:oxidoreductase activity, acting on paired donors, with incorporation or reduction of molecular oxygen"/>
    <property type="evidence" value="ECO:0007669"/>
    <property type="project" value="InterPro"/>
</dbReference>
<dbReference type="KEGG" id="amah:DLM_1342"/>
<sequence length="366" mass="38513">MLTTPPTLPDAIAAATKDDPRADYQTLSVQGMVFDQERRCWVAAANAIVRSALHCPALMVRPPHEPVPAALSATVAGEIFARLVRMNDGPVHLALKTAVQQALDSIPQATVYQASRDIAGWFALPQPLDGASLTRFNDGLPILVLAKLFGIAAPHWAELIDDVLAFVRCVAPGGSAEEISVGMAAAARLSSRMQCQLDAPGPLLQALCQAMAKQDLPDTARQWTVANAIGLWFQAAEGTTGLIGQGLLQGQAGGWQGSAAAWISHVLGDLPPIQNTRRFASCPISLAGYALQAGDPVLLLLAGPAADAAQNLAFGAGAHACPGATWARLIAMTGIEHLLAHGLSDQPLPRHTWRRSANVRLPEFTA</sequence>
<dbReference type="RefSeq" id="WP_089084755.1">
    <property type="nucleotide sequence ID" value="NZ_AP018823.1"/>
</dbReference>
<dbReference type="OrthoDB" id="4168525at2"/>
<comment type="similarity">
    <text evidence="1">Belongs to the cytochrome P450 family.</text>
</comment>
<keyword evidence="3" id="KW-1185">Reference proteome</keyword>
<proteinExistence type="inferred from homology"/>
<dbReference type="PANTHER" id="PTHR46696">
    <property type="entry name" value="P450, PUTATIVE (EUROFUNG)-RELATED"/>
    <property type="match status" value="1"/>
</dbReference>
<evidence type="ECO:0000313" key="2">
    <source>
        <dbReference type="EMBL" id="BBF84966.1"/>
    </source>
</evidence>
<evidence type="ECO:0000313" key="3">
    <source>
        <dbReference type="Proteomes" id="UP000198290"/>
    </source>
</evidence>